<gene>
    <name evidence="3" type="primary">LOC110989063</name>
</gene>
<dbReference type="PRINTS" id="PR00178">
    <property type="entry name" value="FATTYACIDBP"/>
</dbReference>
<dbReference type="Proteomes" id="UP000694845">
    <property type="component" value="Unplaced"/>
</dbReference>
<dbReference type="Pfam" id="PF14651">
    <property type="entry name" value="Lipocalin_7"/>
    <property type="match status" value="1"/>
</dbReference>
<dbReference type="GO" id="GO:0008289">
    <property type="term" value="F:lipid binding"/>
    <property type="evidence" value="ECO:0007669"/>
    <property type="project" value="InterPro"/>
</dbReference>
<evidence type="ECO:0000256" key="1">
    <source>
        <dbReference type="ARBA" id="ARBA00008390"/>
    </source>
</evidence>
<dbReference type="Gene3D" id="2.40.128.20">
    <property type="match status" value="1"/>
</dbReference>
<dbReference type="InterPro" id="IPR000463">
    <property type="entry name" value="Fatty_acid-bd"/>
</dbReference>
<dbReference type="OrthoDB" id="354351at2759"/>
<reference evidence="3" key="1">
    <citation type="submission" date="2025-08" db="UniProtKB">
        <authorList>
            <consortium name="RefSeq"/>
        </authorList>
    </citation>
    <scope>IDENTIFICATION</scope>
</reference>
<organism evidence="2 3">
    <name type="scientific">Acanthaster planci</name>
    <name type="common">Crown-of-thorns starfish</name>
    <dbReference type="NCBI Taxonomy" id="133434"/>
    <lineage>
        <taxon>Eukaryota</taxon>
        <taxon>Metazoa</taxon>
        <taxon>Echinodermata</taxon>
        <taxon>Eleutherozoa</taxon>
        <taxon>Asterozoa</taxon>
        <taxon>Asteroidea</taxon>
        <taxon>Valvatacea</taxon>
        <taxon>Valvatida</taxon>
        <taxon>Acanthasteridae</taxon>
        <taxon>Acanthaster</taxon>
    </lineage>
</organism>
<dbReference type="InterPro" id="IPR012674">
    <property type="entry name" value="Calycin"/>
</dbReference>
<dbReference type="GeneID" id="110989063"/>
<sequence length="138" mass="15172">MAQFNGKYKLDPDNSQNLEEFMKALGVSEEMRKIGSSVVPEVTIETADGKHFKMTTVTTYTTVVVEFNLGEEQEITTADGRKTKNVYTLDGTTLKHVETPADGNGPTATYNRTLNAAGDIEMVMTTGSVVAKRLYKKL</sequence>
<protein>
    <submittedName>
        <fullName evidence="3">Fatty acid-binding protein, liver-like</fullName>
    </submittedName>
</protein>
<dbReference type="InterPro" id="IPR031259">
    <property type="entry name" value="ILBP"/>
</dbReference>
<dbReference type="AlphaFoldDB" id="A0A8B7ZVQ7"/>
<dbReference type="OMA" id="WNGPKLE"/>
<dbReference type="RefSeq" id="XP_022108860.1">
    <property type="nucleotide sequence ID" value="XM_022253168.1"/>
</dbReference>
<dbReference type="KEGG" id="aplc:110989063"/>
<proteinExistence type="inferred from homology"/>
<comment type="similarity">
    <text evidence="1">Belongs to the calycin superfamily. Fatty-acid binding protein (FABP) family.</text>
</comment>
<dbReference type="CDD" id="cd00742">
    <property type="entry name" value="FABP"/>
    <property type="match status" value="1"/>
</dbReference>
<keyword evidence="2" id="KW-1185">Reference proteome</keyword>
<evidence type="ECO:0000313" key="3">
    <source>
        <dbReference type="RefSeq" id="XP_022108860.1"/>
    </source>
</evidence>
<dbReference type="SUPFAM" id="SSF50814">
    <property type="entry name" value="Lipocalins"/>
    <property type="match status" value="1"/>
</dbReference>
<accession>A0A8B7ZVQ7</accession>
<evidence type="ECO:0000313" key="2">
    <source>
        <dbReference type="Proteomes" id="UP000694845"/>
    </source>
</evidence>
<dbReference type="PANTHER" id="PTHR11955">
    <property type="entry name" value="FATTY ACID BINDING PROTEIN"/>
    <property type="match status" value="1"/>
</dbReference>
<name>A0A8B7ZVQ7_ACAPL</name>